<comment type="similarity">
    <text evidence="1">Belongs to the peptidase S33 family.</text>
</comment>
<evidence type="ECO:0000256" key="1">
    <source>
        <dbReference type="ARBA" id="ARBA00010088"/>
    </source>
</evidence>
<reference evidence="6" key="1">
    <citation type="journal article" date="2020" name="Stud. Mycol.">
        <title>101 Dothideomycetes genomes: a test case for predicting lifestyles and emergence of pathogens.</title>
        <authorList>
            <person name="Haridas S."/>
            <person name="Albert R."/>
            <person name="Binder M."/>
            <person name="Bloem J."/>
            <person name="Labutti K."/>
            <person name="Salamov A."/>
            <person name="Andreopoulos B."/>
            <person name="Baker S."/>
            <person name="Barry K."/>
            <person name="Bills G."/>
            <person name="Bluhm B."/>
            <person name="Cannon C."/>
            <person name="Castanera R."/>
            <person name="Culley D."/>
            <person name="Daum C."/>
            <person name="Ezra D."/>
            <person name="Gonzalez J."/>
            <person name="Henrissat B."/>
            <person name="Kuo A."/>
            <person name="Liang C."/>
            <person name="Lipzen A."/>
            <person name="Lutzoni F."/>
            <person name="Magnuson J."/>
            <person name="Mondo S."/>
            <person name="Nolan M."/>
            <person name="Ohm R."/>
            <person name="Pangilinan J."/>
            <person name="Park H.-J."/>
            <person name="Ramirez L."/>
            <person name="Alfaro M."/>
            <person name="Sun H."/>
            <person name="Tritt A."/>
            <person name="Yoshinaga Y."/>
            <person name="Zwiers L.-H."/>
            <person name="Turgeon B."/>
            <person name="Goodwin S."/>
            <person name="Spatafora J."/>
            <person name="Crous P."/>
            <person name="Grigoriev I."/>
        </authorList>
    </citation>
    <scope>NUCLEOTIDE SEQUENCE</scope>
    <source>
        <strain evidence="6">CBS 122681</strain>
    </source>
</reference>
<accession>A0A6A6TVP5</accession>
<keyword evidence="7" id="KW-1185">Reference proteome</keyword>
<feature type="domain" description="AB hydrolase-1" evidence="4">
    <location>
        <begin position="78"/>
        <end position="267"/>
    </location>
</feature>
<dbReference type="InterPro" id="IPR000073">
    <property type="entry name" value="AB_hydrolase_1"/>
</dbReference>
<evidence type="ECO:0000313" key="6">
    <source>
        <dbReference type="EMBL" id="KAF2662918.1"/>
    </source>
</evidence>
<dbReference type="OrthoDB" id="425534at2759"/>
<dbReference type="Gene3D" id="3.40.50.1820">
    <property type="entry name" value="alpha/beta hydrolase"/>
    <property type="match status" value="1"/>
</dbReference>
<name>A0A6A6TVP5_9PLEO</name>
<feature type="domain" description="Peptidase S33 tripeptidyl aminopeptidase-like C-terminal" evidence="5">
    <location>
        <begin position="416"/>
        <end position="520"/>
    </location>
</feature>
<dbReference type="InterPro" id="IPR029058">
    <property type="entry name" value="AB_hydrolase_fold"/>
</dbReference>
<sequence length="531" mass="58022">MQSYFFLFLLSTVLAVPAATNFSWENLTPSKDLNWVPCFGNFTCARLEVPLDYEDLDAGTTAIAFTKWSSPNKTAKDILLNPGGPGDSGVDMLIHGLSTLLQSVGTSNNLVGFDIRGVNNSGPDISCFPGSASDQKLYDALYFNDFDTIDDRELGRRWTMAEGYGKQCSKKLKGGPAKYANTVAIAADMLRYVETVESASGGKASDAKLRFWGLSYGTILGATFAALYPDRVDRIILDGNAEEIMYWTGTWNRTLVQADEAFNQFFKTCFEGGDACAIWEPSVELVAQRFNNLLTALSVHPISVVSDAHLPVVVTDTNLRYAFLAGLIRPIDVFPALAIAVKELEQRNGTTLAQLVGLGNVKTHFAPGELSTYVSNEAQAQISCNDQNGRIKETLYDLKSFRQYMDFARKQSAYMGDSGSYRVATSCAFYDVRPPKNQQFNAWPPSAKNTSTPLLIIGNTIDPTTPIVYAREQAARFPGSVVLEQNNVGHTSLAAPSKCTAKYIQAYLNDGTLPPVNTTCEVDLLPFQTAA</sequence>
<feature type="signal peptide" evidence="3">
    <location>
        <begin position="1"/>
        <end position="15"/>
    </location>
</feature>
<evidence type="ECO:0000256" key="2">
    <source>
        <dbReference type="ARBA" id="ARBA00022801"/>
    </source>
</evidence>
<dbReference type="GO" id="GO:0016787">
    <property type="term" value="F:hydrolase activity"/>
    <property type="evidence" value="ECO:0007669"/>
    <property type="project" value="UniProtKB-KW"/>
</dbReference>
<organism evidence="6 7">
    <name type="scientific">Lophiostoma macrostomum CBS 122681</name>
    <dbReference type="NCBI Taxonomy" id="1314788"/>
    <lineage>
        <taxon>Eukaryota</taxon>
        <taxon>Fungi</taxon>
        <taxon>Dikarya</taxon>
        <taxon>Ascomycota</taxon>
        <taxon>Pezizomycotina</taxon>
        <taxon>Dothideomycetes</taxon>
        <taxon>Pleosporomycetidae</taxon>
        <taxon>Pleosporales</taxon>
        <taxon>Lophiostomataceae</taxon>
        <taxon>Lophiostoma</taxon>
    </lineage>
</organism>
<evidence type="ECO:0000256" key="3">
    <source>
        <dbReference type="SAM" id="SignalP"/>
    </source>
</evidence>
<dbReference type="SUPFAM" id="SSF53474">
    <property type="entry name" value="alpha/beta-Hydrolases"/>
    <property type="match status" value="1"/>
</dbReference>
<dbReference type="Pfam" id="PF00561">
    <property type="entry name" value="Abhydrolase_1"/>
    <property type="match status" value="1"/>
</dbReference>
<evidence type="ECO:0000313" key="7">
    <source>
        <dbReference type="Proteomes" id="UP000799324"/>
    </source>
</evidence>
<evidence type="ECO:0000259" key="4">
    <source>
        <dbReference type="Pfam" id="PF00561"/>
    </source>
</evidence>
<dbReference type="Pfam" id="PF08386">
    <property type="entry name" value="Abhydrolase_4"/>
    <property type="match status" value="1"/>
</dbReference>
<gene>
    <name evidence="6" type="ORF">K491DRAFT_7274</name>
</gene>
<dbReference type="PANTHER" id="PTHR43248:SF25">
    <property type="entry name" value="AB HYDROLASE-1 DOMAIN-CONTAINING PROTEIN-RELATED"/>
    <property type="match status" value="1"/>
</dbReference>
<protein>
    <submittedName>
        <fullName evidence="6">Uncharacterized protein</fullName>
    </submittedName>
</protein>
<dbReference type="PANTHER" id="PTHR43248">
    <property type="entry name" value="2-SUCCINYL-6-HYDROXY-2,4-CYCLOHEXADIENE-1-CARBOXYLATE SYNTHASE"/>
    <property type="match status" value="1"/>
</dbReference>
<dbReference type="Proteomes" id="UP000799324">
    <property type="component" value="Unassembled WGS sequence"/>
</dbReference>
<feature type="chain" id="PRO_5025470131" evidence="3">
    <location>
        <begin position="16"/>
        <end position="531"/>
    </location>
</feature>
<dbReference type="EMBL" id="MU004288">
    <property type="protein sequence ID" value="KAF2662918.1"/>
    <property type="molecule type" value="Genomic_DNA"/>
</dbReference>
<evidence type="ECO:0000259" key="5">
    <source>
        <dbReference type="Pfam" id="PF08386"/>
    </source>
</evidence>
<proteinExistence type="inferred from homology"/>
<dbReference type="InterPro" id="IPR013595">
    <property type="entry name" value="Pept_S33_TAP-like_C"/>
</dbReference>
<keyword evidence="3" id="KW-0732">Signal</keyword>
<keyword evidence="2" id="KW-0378">Hydrolase</keyword>
<dbReference type="InterPro" id="IPR051601">
    <property type="entry name" value="Serine_prot/Carboxylest_S33"/>
</dbReference>
<dbReference type="AlphaFoldDB" id="A0A6A6TVP5"/>